<dbReference type="KEGG" id="carl:PXC00_00580"/>
<dbReference type="InterPro" id="IPR016035">
    <property type="entry name" value="Acyl_Trfase/lysoPLipase"/>
</dbReference>
<dbReference type="RefSeq" id="WP_316935031.1">
    <property type="nucleotide sequence ID" value="NZ_CP135996.1"/>
</dbReference>
<feature type="domain" description="PNPLA" evidence="5">
    <location>
        <begin position="7"/>
        <end position="176"/>
    </location>
</feature>
<dbReference type="InterPro" id="IPR002641">
    <property type="entry name" value="PNPLA_dom"/>
</dbReference>
<keyword evidence="1 4" id="KW-0378">Hydrolase</keyword>
<dbReference type="InterPro" id="IPR045943">
    <property type="entry name" value="DUF6363"/>
</dbReference>
<gene>
    <name evidence="6" type="ORF">PXC00_00580</name>
</gene>
<dbReference type="GO" id="GO:0016042">
    <property type="term" value="P:lipid catabolic process"/>
    <property type="evidence" value="ECO:0007669"/>
    <property type="project" value="UniProtKB-UniRule"/>
</dbReference>
<evidence type="ECO:0000256" key="4">
    <source>
        <dbReference type="PROSITE-ProRule" id="PRU01161"/>
    </source>
</evidence>
<proteinExistence type="predicted"/>
<dbReference type="PANTHER" id="PTHR14226:SF25">
    <property type="entry name" value="PHOSPHOESTERASE"/>
    <property type="match status" value="1"/>
</dbReference>
<dbReference type="InterPro" id="IPR050301">
    <property type="entry name" value="NTE"/>
</dbReference>
<reference evidence="7" key="3">
    <citation type="submission" date="2024-06" db="EMBL/GenBank/DDBJ databases">
        <authorList>
            <person name="Zeng C."/>
        </authorList>
    </citation>
    <scope>NUCLEOTIDE SEQUENCE [LARGE SCALE GENOMIC DNA]</scope>
    <source>
        <strain evidence="7">ZCY20-5</strain>
    </source>
</reference>
<dbReference type="Pfam" id="PF01734">
    <property type="entry name" value="Patatin"/>
    <property type="match status" value="1"/>
</dbReference>
<dbReference type="EMBL" id="CP135996">
    <property type="protein sequence ID" value="WOC32395.1"/>
    <property type="molecule type" value="Genomic_DNA"/>
</dbReference>
<dbReference type="SUPFAM" id="SSF52151">
    <property type="entry name" value="FabD/lysophospholipase-like"/>
    <property type="match status" value="1"/>
</dbReference>
<dbReference type="InterPro" id="IPR037483">
    <property type="entry name" value="YjjU-like"/>
</dbReference>
<dbReference type="AlphaFoldDB" id="A0AA97DB51"/>
<keyword evidence="7" id="KW-1185">Reference proteome</keyword>
<dbReference type="PROSITE" id="PS51635">
    <property type="entry name" value="PNPLA"/>
    <property type="match status" value="1"/>
</dbReference>
<dbReference type="GO" id="GO:0016787">
    <property type="term" value="F:hydrolase activity"/>
    <property type="evidence" value="ECO:0007669"/>
    <property type="project" value="UniProtKB-UniRule"/>
</dbReference>
<reference evidence="7" key="2">
    <citation type="submission" date="2024-06" db="EMBL/GenBank/DDBJ databases">
        <title>Caproicibacterium argilliputei sp. nov, a novel caproic acid producing anaerobic bacterium isolated from pit mud.</title>
        <authorList>
            <person name="Zeng C."/>
        </authorList>
    </citation>
    <scope>NUCLEOTIDE SEQUENCE [LARGE SCALE GENOMIC DNA]</scope>
    <source>
        <strain evidence="7">ZCY20-5</strain>
    </source>
</reference>
<dbReference type="PANTHER" id="PTHR14226">
    <property type="entry name" value="NEUROPATHY TARGET ESTERASE/SWISS CHEESE D.MELANOGASTER"/>
    <property type="match status" value="1"/>
</dbReference>
<reference evidence="6 7" key="1">
    <citation type="submission" date="2024-06" db="EMBL/GenBank/DDBJ databases">
        <title>Caproicibacterium argilliputei sp. nov, a novel caproic acid producing anaerobic bacterium isolated from pit mud.</title>
        <authorList>
            <person name="Xia S."/>
        </authorList>
    </citation>
    <scope>NUCLEOTIDE SEQUENCE [LARGE SCALE GENOMIC DNA]</scope>
    <source>
        <strain evidence="6 7">ZCY20-5</strain>
    </source>
</reference>
<evidence type="ECO:0000256" key="3">
    <source>
        <dbReference type="ARBA" id="ARBA00023098"/>
    </source>
</evidence>
<dbReference type="Pfam" id="PF19890">
    <property type="entry name" value="DUF6363"/>
    <property type="match status" value="1"/>
</dbReference>
<dbReference type="CDD" id="cd07208">
    <property type="entry name" value="Pat_hypo_Ecoli_yjju_like"/>
    <property type="match status" value="1"/>
</dbReference>
<feature type="short sequence motif" description="GXGXXG" evidence="4">
    <location>
        <begin position="11"/>
        <end position="16"/>
    </location>
</feature>
<keyword evidence="3 4" id="KW-0443">Lipid metabolism</keyword>
<accession>A0AA97DB51</accession>
<feature type="active site" description="Nucleophile" evidence="4">
    <location>
        <position position="40"/>
    </location>
</feature>
<dbReference type="Gene3D" id="3.40.1090.10">
    <property type="entry name" value="Cytosolic phospholipase A2 catalytic domain"/>
    <property type="match status" value="2"/>
</dbReference>
<organism evidence="6 7">
    <name type="scientific">Caproicibacterium argilliputei</name>
    <dbReference type="NCBI Taxonomy" id="3030016"/>
    <lineage>
        <taxon>Bacteria</taxon>
        <taxon>Bacillati</taxon>
        <taxon>Bacillota</taxon>
        <taxon>Clostridia</taxon>
        <taxon>Eubacteriales</taxon>
        <taxon>Oscillospiraceae</taxon>
        <taxon>Caproicibacterium</taxon>
    </lineage>
</organism>
<dbReference type="Proteomes" id="UP001300604">
    <property type="component" value="Chromosome"/>
</dbReference>
<protein>
    <submittedName>
        <fullName evidence="6">Patatin family protein</fullName>
    </submittedName>
</protein>
<evidence type="ECO:0000256" key="2">
    <source>
        <dbReference type="ARBA" id="ARBA00022963"/>
    </source>
</evidence>
<keyword evidence="2 4" id="KW-0442">Lipid degradation</keyword>
<feature type="short sequence motif" description="GXSXG" evidence="4">
    <location>
        <begin position="38"/>
        <end position="42"/>
    </location>
</feature>
<name>A0AA97DB51_9FIRM</name>
<feature type="active site" description="Proton acceptor" evidence="4">
    <location>
        <position position="163"/>
    </location>
</feature>
<sequence>MWKMIGVVDVGGGLRGVYGAGVLDYCLENGIQFDYGIGVSAGSANIGAYFAKQHGRNYRYYTKYSFRKEYMSLGNFLRKGSYIDLEYVYGTLANQSGEDPLDYAAIARSNAVLQVVATNALTGKPVYFGKEDIAQDNYQIMMASSCIPVVCKPYEIGGVPYFDGGLSDPVPVQKALDDGCEKVVVILTKPEATLREPKHDALPARLLRRKYPQAAEALRLRYQTYNDGVALAQKYAKDGRVLLVAPDDCCGMQTLTKDRSCIDQMYRKALQDGKKILQFLAFSQT</sequence>
<evidence type="ECO:0000313" key="6">
    <source>
        <dbReference type="EMBL" id="WOC32395.1"/>
    </source>
</evidence>
<evidence type="ECO:0000259" key="5">
    <source>
        <dbReference type="PROSITE" id="PS51635"/>
    </source>
</evidence>
<evidence type="ECO:0000256" key="1">
    <source>
        <dbReference type="ARBA" id="ARBA00022801"/>
    </source>
</evidence>
<feature type="short sequence motif" description="DGA/G" evidence="4">
    <location>
        <begin position="163"/>
        <end position="165"/>
    </location>
</feature>
<evidence type="ECO:0000313" key="7">
    <source>
        <dbReference type="Proteomes" id="UP001300604"/>
    </source>
</evidence>